<proteinExistence type="predicted"/>
<keyword evidence="2" id="KW-0472">Membrane</keyword>
<keyword evidence="4" id="KW-1185">Reference proteome</keyword>
<evidence type="ECO:0000313" key="4">
    <source>
        <dbReference type="Proteomes" id="UP001338125"/>
    </source>
</evidence>
<accession>A0ABR0SPR4</accession>
<feature type="region of interest" description="Disordered" evidence="1">
    <location>
        <begin position="258"/>
        <end position="284"/>
    </location>
</feature>
<gene>
    <name evidence="3" type="ORF">PT974_07543</name>
</gene>
<sequence length="284" mass="32137">MARAGFQRDEELCQKYAQFASHLDRWQFKVLYWFLFITNLMVLFIASWTYTRGQDALEKYSHDSRRRARSLRKYMLLCLGCVLLSTVLVVMEAYALLALQFCDGEDLMNLYWSTWTMIQIGSLIAMMGIILALAHSLRNRRHPPWALALGTPVLVIAGILHLIHDCTKKRVKRRLSKSVASLDGGPSMSEVNTIQGNPEDDVEIQGEFIGFTIDGGPIVRFNTASPVGFDPNCEVLGYSDGNRPLVAYQKDSIRFISAAQEKPAPSTDNKNEKEKERQIAEEVV</sequence>
<protein>
    <submittedName>
        <fullName evidence="3">Uncharacterized protein</fullName>
    </submittedName>
</protein>
<feature type="transmembrane region" description="Helical" evidence="2">
    <location>
        <begin position="74"/>
        <end position="98"/>
    </location>
</feature>
<evidence type="ECO:0000256" key="1">
    <source>
        <dbReference type="SAM" id="MobiDB-lite"/>
    </source>
</evidence>
<reference evidence="3 4" key="1">
    <citation type="submission" date="2024-01" db="EMBL/GenBank/DDBJ databases">
        <title>Complete genome of Cladobotryum mycophilum ATHUM6906.</title>
        <authorList>
            <person name="Christinaki A.C."/>
            <person name="Myridakis A.I."/>
            <person name="Kouvelis V.N."/>
        </authorList>
    </citation>
    <scope>NUCLEOTIDE SEQUENCE [LARGE SCALE GENOMIC DNA]</scope>
    <source>
        <strain evidence="3 4">ATHUM6906</strain>
    </source>
</reference>
<feature type="compositionally biased region" description="Basic and acidic residues" evidence="1">
    <location>
        <begin position="269"/>
        <end position="284"/>
    </location>
</feature>
<feature type="transmembrane region" description="Helical" evidence="2">
    <location>
        <begin position="110"/>
        <end position="133"/>
    </location>
</feature>
<dbReference type="EMBL" id="JAVFKD010000012">
    <property type="protein sequence ID" value="KAK5994103.1"/>
    <property type="molecule type" value="Genomic_DNA"/>
</dbReference>
<organism evidence="3 4">
    <name type="scientific">Cladobotryum mycophilum</name>
    <dbReference type="NCBI Taxonomy" id="491253"/>
    <lineage>
        <taxon>Eukaryota</taxon>
        <taxon>Fungi</taxon>
        <taxon>Dikarya</taxon>
        <taxon>Ascomycota</taxon>
        <taxon>Pezizomycotina</taxon>
        <taxon>Sordariomycetes</taxon>
        <taxon>Hypocreomycetidae</taxon>
        <taxon>Hypocreales</taxon>
        <taxon>Hypocreaceae</taxon>
        <taxon>Cladobotryum</taxon>
    </lineage>
</organism>
<feature type="transmembrane region" description="Helical" evidence="2">
    <location>
        <begin position="30"/>
        <end position="50"/>
    </location>
</feature>
<keyword evidence="2" id="KW-1133">Transmembrane helix</keyword>
<evidence type="ECO:0000256" key="2">
    <source>
        <dbReference type="SAM" id="Phobius"/>
    </source>
</evidence>
<comment type="caution">
    <text evidence="3">The sequence shown here is derived from an EMBL/GenBank/DDBJ whole genome shotgun (WGS) entry which is preliminary data.</text>
</comment>
<feature type="transmembrane region" description="Helical" evidence="2">
    <location>
        <begin position="145"/>
        <end position="164"/>
    </location>
</feature>
<dbReference type="Proteomes" id="UP001338125">
    <property type="component" value="Unassembled WGS sequence"/>
</dbReference>
<evidence type="ECO:0000313" key="3">
    <source>
        <dbReference type="EMBL" id="KAK5994103.1"/>
    </source>
</evidence>
<name>A0ABR0SPR4_9HYPO</name>
<keyword evidence="2" id="KW-0812">Transmembrane</keyword>